<keyword evidence="4" id="KW-0472">Membrane</keyword>
<sequence>MTPAPPAYPLVYIVLVNWNGWRDTDACLASLKALDYPNARVVVVDNASTDGSVAELQRRHPDLTLLPSGANLGFAGGNNVGLRYALEQGADYVWLLNNDTLVEPDALTHLVARAQAGAAGLPVGLCGSTLIYESRRDTVQALGGARYNRWWGTVAHIGRHRPRELPIDAAAVERQLDYLIGASMLVSRPFLETIGLMQEDYFLYFEELDWAVRARGRFALAYAPQSVVYHKEGASIGGNDRARAAKSFTADRYALQNRVRFTRRFYPYALPTVYLGLGVALINRVRRRQWDRVGLIARILLRGGEIV</sequence>
<dbReference type="EMBL" id="CP002049">
    <property type="protein sequence ID" value="ADI15956.1"/>
    <property type="molecule type" value="Genomic_DNA"/>
</dbReference>
<dbReference type="PANTHER" id="PTHR43179:SF12">
    <property type="entry name" value="GALACTOFURANOSYLTRANSFERASE GLFT2"/>
    <property type="match status" value="1"/>
</dbReference>
<dbReference type="Gene3D" id="3.90.550.10">
    <property type="entry name" value="Spore Coat Polysaccharide Biosynthesis Protein SpsA, Chain A"/>
    <property type="match status" value="1"/>
</dbReference>
<proteinExistence type="inferred from homology"/>
<evidence type="ECO:0000259" key="5">
    <source>
        <dbReference type="Pfam" id="PF00535"/>
    </source>
</evidence>
<comment type="similarity">
    <text evidence="1">Belongs to the glycosyltransferase 2 family.</text>
</comment>
<keyword evidence="4" id="KW-1133">Transmembrane helix</keyword>
<keyword evidence="2" id="KW-0328">Glycosyltransferase</keyword>
<accession>D7CVP5</accession>
<dbReference type="RefSeq" id="WP_013179315.1">
    <property type="nucleotide sequence ID" value="NC_014221.1"/>
</dbReference>
<keyword evidence="3 6" id="KW-0808">Transferase</keyword>
<feature type="domain" description="Glycosyltransferase 2-like" evidence="5">
    <location>
        <begin position="13"/>
        <end position="121"/>
    </location>
</feature>
<keyword evidence="7" id="KW-1185">Reference proteome</keyword>
<evidence type="ECO:0000256" key="3">
    <source>
        <dbReference type="ARBA" id="ARBA00022679"/>
    </source>
</evidence>
<dbReference type="InterPro" id="IPR001173">
    <property type="entry name" value="Glyco_trans_2-like"/>
</dbReference>
<reference evidence="7" key="1">
    <citation type="submission" date="2010-05" db="EMBL/GenBank/DDBJ databases">
        <title>The complete genome of Truepera radiovictris DSM 17093.</title>
        <authorList>
            <consortium name="US DOE Joint Genome Institute (JGI-PGF)"/>
            <person name="Lucas S."/>
            <person name="Copeland A."/>
            <person name="Lapidus A."/>
            <person name="Glavina del Rio T."/>
            <person name="Dalin E."/>
            <person name="Tice H."/>
            <person name="Bruce D."/>
            <person name="Goodwin L."/>
            <person name="Pitluck S."/>
            <person name="Kyrpides N."/>
            <person name="Mavromatis K."/>
            <person name="Ovchinnikova G."/>
            <person name="Munk A.C."/>
            <person name="Detter J.C."/>
            <person name="Han C."/>
            <person name="Tapia R."/>
            <person name="Land M."/>
            <person name="Hauser L."/>
            <person name="Markowitz V."/>
            <person name="Cheng J.-F."/>
            <person name="Hugenholtz P."/>
            <person name="Woyke T."/>
            <person name="Wu D."/>
            <person name="Tindall B."/>
            <person name="Pomrenke H.G."/>
            <person name="Brambilla E."/>
            <person name="Klenk H.-P."/>
            <person name="Eisen J.A."/>
        </authorList>
    </citation>
    <scope>NUCLEOTIDE SEQUENCE [LARGE SCALE GENOMIC DNA]</scope>
    <source>
        <strain evidence="7">DSM 17093 / CIP 108686 / LMG 22925 / RQ-24</strain>
    </source>
</reference>
<evidence type="ECO:0000313" key="7">
    <source>
        <dbReference type="Proteomes" id="UP000000379"/>
    </source>
</evidence>
<evidence type="ECO:0000256" key="4">
    <source>
        <dbReference type="SAM" id="Phobius"/>
    </source>
</evidence>
<dbReference type="Pfam" id="PF00535">
    <property type="entry name" value="Glycos_transf_2"/>
    <property type="match status" value="1"/>
</dbReference>
<dbReference type="InterPro" id="IPR029044">
    <property type="entry name" value="Nucleotide-diphossugar_trans"/>
</dbReference>
<evidence type="ECO:0000256" key="2">
    <source>
        <dbReference type="ARBA" id="ARBA00022676"/>
    </source>
</evidence>
<evidence type="ECO:0000256" key="1">
    <source>
        <dbReference type="ARBA" id="ARBA00006739"/>
    </source>
</evidence>
<dbReference type="KEGG" id="tra:Trad_2857"/>
<name>D7CVP5_TRURR</name>
<feature type="transmembrane region" description="Helical" evidence="4">
    <location>
        <begin position="265"/>
        <end position="282"/>
    </location>
</feature>
<dbReference type="AlphaFoldDB" id="D7CVP5"/>
<keyword evidence="4" id="KW-0812">Transmembrane</keyword>
<dbReference type="HOGENOM" id="CLU_023845_4_1_0"/>
<dbReference type="SUPFAM" id="SSF53448">
    <property type="entry name" value="Nucleotide-diphospho-sugar transferases"/>
    <property type="match status" value="1"/>
</dbReference>
<dbReference type="GO" id="GO:0016757">
    <property type="term" value="F:glycosyltransferase activity"/>
    <property type="evidence" value="ECO:0007669"/>
    <property type="project" value="UniProtKB-KW"/>
</dbReference>
<gene>
    <name evidence="6" type="ordered locus">Trad_2857</name>
</gene>
<dbReference type="PANTHER" id="PTHR43179">
    <property type="entry name" value="RHAMNOSYLTRANSFERASE WBBL"/>
    <property type="match status" value="1"/>
</dbReference>
<dbReference type="OrthoDB" id="9771846at2"/>
<dbReference type="Proteomes" id="UP000000379">
    <property type="component" value="Chromosome"/>
</dbReference>
<dbReference type="eggNOG" id="COG1216">
    <property type="taxonomic scope" value="Bacteria"/>
</dbReference>
<dbReference type="STRING" id="649638.Trad_2857"/>
<dbReference type="CDD" id="cd04186">
    <property type="entry name" value="GT_2_like_c"/>
    <property type="match status" value="1"/>
</dbReference>
<dbReference type="CAZy" id="GT2">
    <property type="family name" value="Glycosyltransferase Family 2"/>
</dbReference>
<evidence type="ECO:0000313" key="6">
    <source>
        <dbReference type="EMBL" id="ADI15956.1"/>
    </source>
</evidence>
<protein>
    <submittedName>
        <fullName evidence="6">Glycosyl transferase family 2</fullName>
    </submittedName>
</protein>
<reference evidence="6 7" key="2">
    <citation type="journal article" date="2011" name="Stand. Genomic Sci.">
        <title>Complete genome sequence of Truepera radiovictrix type strain (RQ-24).</title>
        <authorList>
            <person name="Ivanova N."/>
            <person name="Rohde C."/>
            <person name="Munk C."/>
            <person name="Nolan M."/>
            <person name="Lucas S."/>
            <person name="Del Rio T.G."/>
            <person name="Tice H."/>
            <person name="Deshpande S."/>
            <person name="Cheng J.F."/>
            <person name="Tapia R."/>
            <person name="Han C."/>
            <person name="Goodwin L."/>
            <person name="Pitluck S."/>
            <person name="Liolios K."/>
            <person name="Mavromatis K."/>
            <person name="Mikhailova N."/>
            <person name="Pati A."/>
            <person name="Chen A."/>
            <person name="Palaniappan K."/>
            <person name="Land M."/>
            <person name="Hauser L."/>
            <person name="Chang Y.J."/>
            <person name="Jeffries C.D."/>
            <person name="Brambilla E."/>
            <person name="Rohde M."/>
            <person name="Goker M."/>
            <person name="Tindall B.J."/>
            <person name="Woyke T."/>
            <person name="Bristow J."/>
            <person name="Eisen J.A."/>
            <person name="Markowitz V."/>
            <person name="Hugenholtz P."/>
            <person name="Kyrpides N.C."/>
            <person name="Klenk H.P."/>
            <person name="Lapidus A."/>
        </authorList>
    </citation>
    <scope>NUCLEOTIDE SEQUENCE [LARGE SCALE GENOMIC DNA]</scope>
    <source>
        <strain evidence="7">DSM 17093 / CIP 108686 / LMG 22925 / RQ-24</strain>
    </source>
</reference>
<organism evidence="6 7">
    <name type="scientific">Truepera radiovictrix (strain DSM 17093 / CIP 108686 / LMG 22925 / RQ-24)</name>
    <dbReference type="NCBI Taxonomy" id="649638"/>
    <lineage>
        <taxon>Bacteria</taxon>
        <taxon>Thermotogati</taxon>
        <taxon>Deinococcota</taxon>
        <taxon>Deinococci</taxon>
        <taxon>Trueperales</taxon>
        <taxon>Trueperaceae</taxon>
        <taxon>Truepera</taxon>
    </lineage>
</organism>